<evidence type="ECO:0000313" key="3">
    <source>
        <dbReference type="Proteomes" id="UP001194468"/>
    </source>
</evidence>
<proteinExistence type="predicted"/>
<feature type="region of interest" description="Disordered" evidence="1">
    <location>
        <begin position="590"/>
        <end position="626"/>
    </location>
</feature>
<feature type="region of interest" description="Disordered" evidence="1">
    <location>
        <begin position="290"/>
        <end position="346"/>
    </location>
</feature>
<feature type="region of interest" description="Disordered" evidence="1">
    <location>
        <begin position="91"/>
        <end position="123"/>
    </location>
</feature>
<feature type="region of interest" description="Disordered" evidence="1">
    <location>
        <begin position="938"/>
        <end position="957"/>
    </location>
</feature>
<evidence type="ECO:0000313" key="2">
    <source>
        <dbReference type="EMBL" id="KAF8430666.1"/>
    </source>
</evidence>
<feature type="region of interest" description="Disordered" evidence="1">
    <location>
        <begin position="190"/>
        <end position="242"/>
    </location>
</feature>
<feature type="compositionally biased region" description="Acidic residues" evidence="1">
    <location>
        <begin position="148"/>
        <end position="163"/>
    </location>
</feature>
<reference evidence="2" key="1">
    <citation type="submission" date="2019-10" db="EMBL/GenBank/DDBJ databases">
        <authorList>
            <consortium name="DOE Joint Genome Institute"/>
            <person name="Kuo A."/>
            <person name="Miyauchi S."/>
            <person name="Kiss E."/>
            <person name="Drula E."/>
            <person name="Kohler A."/>
            <person name="Sanchez-Garcia M."/>
            <person name="Andreopoulos B."/>
            <person name="Barry K.W."/>
            <person name="Bonito G."/>
            <person name="Buee M."/>
            <person name="Carver A."/>
            <person name="Chen C."/>
            <person name="Cichocki N."/>
            <person name="Clum A."/>
            <person name="Culley D."/>
            <person name="Crous P.W."/>
            <person name="Fauchery L."/>
            <person name="Girlanda M."/>
            <person name="Hayes R."/>
            <person name="Keri Z."/>
            <person name="LaButti K."/>
            <person name="Lipzen A."/>
            <person name="Lombard V."/>
            <person name="Magnuson J."/>
            <person name="Maillard F."/>
            <person name="Morin E."/>
            <person name="Murat C."/>
            <person name="Nolan M."/>
            <person name="Ohm R."/>
            <person name="Pangilinan J."/>
            <person name="Pereira M."/>
            <person name="Perotto S."/>
            <person name="Peter M."/>
            <person name="Riley R."/>
            <person name="Sitrit Y."/>
            <person name="Stielow B."/>
            <person name="Szollosi G."/>
            <person name="Zifcakova L."/>
            <person name="Stursova M."/>
            <person name="Spatafora J.W."/>
            <person name="Tedersoo L."/>
            <person name="Vaario L.-M."/>
            <person name="Yamada A."/>
            <person name="Yan M."/>
            <person name="Wang P."/>
            <person name="Xu J."/>
            <person name="Bruns T."/>
            <person name="Baldrian P."/>
            <person name="Vilgalys R."/>
            <person name="Henrissat B."/>
            <person name="Grigoriev I.V."/>
            <person name="Hibbett D."/>
            <person name="Nagy L.G."/>
            <person name="Martin F.M."/>
        </authorList>
    </citation>
    <scope>NUCLEOTIDE SEQUENCE</scope>
    <source>
        <strain evidence="2">BED1</strain>
    </source>
</reference>
<gene>
    <name evidence="2" type="ORF">L210DRAFT_3651601</name>
</gene>
<keyword evidence="3" id="KW-1185">Reference proteome</keyword>
<sequence>MPFLTITQALIELFVLLHLYFQLPSYDTILSYLFYDYDFTFFHLSYLYLLLSFEPTRFRYVLTIPGLLPRRLTPFDEGFWRKHLHVPHTASSRSHAPLTSTAPSSSSSSSSSDQDPPPYGLPHSVQEALRYENPQYANEEAWQLPGDDPWEQEGEWQEDWGQEQDWDAETETGLPMPTNNEFLGIEQDMPESPITQASDPKLHQPVTPAGTDVSKNKRGNPVDVANKKDQPSNAVEGRSKVMKLLPPSLKDTIKLRKGKLAAEVTKKLSVGGQVKNWRAGVTAEVDVSPVDSGMSVVSGPPPSSTYLTSNSAQSSATSHTGSAVPIPIKAPHGRTQLANPSDEIFGDTVDDEAEKEAVTRGSNKLIAVTPASEDEDDILMPYLPSQPRVHSATLKRKSGLSGEEDDEDDDISMPYLLFQPRVRSLPLKHKSDDEDNVSMPYPLSQPRVCVHSLVSRNESNESNDVSMPYLPSQSRIHSLSSKCKSNEPEEEDILMPYPPSQCRVYSLALKRKSDEEEDVESSPPGCPNPRTPFKHNLEHCAKVVPNSKFRSVDHEDGVMDIDGPEVALNVTKAKGHGSRLTKAMSVGVKMESKGIKPPHKKLKAEMSTPSTVPDSVSTGSISGSQERTCDKDGYVIDVVKKRSEISDIYDYVVAGRTSLPPPASPPRSPIAGPSTDITFPDIFHLVPEEAVRSESYDPNDYNPSDYEVQIKREETDLQEQDQLADYDSSLDQGYRTLVNHTTLAPEDAPSTIVRATSINTADLPGQLARTNAVWTEDHLSPTNADRDLVYPPIGSPIYNPSTPTRAPSELPEPIDWEPIYHRLTRLRAQHSPHHRNSTPAAPRESELEASIVRAIREGIELGRQQTRDLARIERARREVQQAADRIEERIRIRERTPTPIPHIPDLPRWFRIPDSRLYVSILISRTVSEYIEINETPETIQIRPENPEPQPQRPVRDRAAIRERQAAYRRTIQQRIRQAQLAVLAEQEAAAEAGEPLPPPQRTLRIPAPTRRPDLNINFNTPSSSTLLAPRNPDFKPEQADHSALESKSSKNLNYPA</sequence>
<feature type="compositionally biased region" description="Acidic residues" evidence="1">
    <location>
        <begin position="402"/>
        <end position="411"/>
    </location>
</feature>
<organism evidence="2 3">
    <name type="scientific">Boletus edulis BED1</name>
    <dbReference type="NCBI Taxonomy" id="1328754"/>
    <lineage>
        <taxon>Eukaryota</taxon>
        <taxon>Fungi</taxon>
        <taxon>Dikarya</taxon>
        <taxon>Basidiomycota</taxon>
        <taxon>Agaricomycotina</taxon>
        <taxon>Agaricomycetes</taxon>
        <taxon>Agaricomycetidae</taxon>
        <taxon>Boletales</taxon>
        <taxon>Boletineae</taxon>
        <taxon>Boletaceae</taxon>
        <taxon>Boletoideae</taxon>
        <taxon>Boletus</taxon>
    </lineage>
</organism>
<protein>
    <submittedName>
        <fullName evidence="2">Uncharacterized protein</fullName>
    </submittedName>
</protein>
<feature type="compositionally biased region" description="Polar residues" evidence="1">
    <location>
        <begin position="1017"/>
        <end position="1027"/>
    </location>
</feature>
<reference evidence="2" key="2">
    <citation type="journal article" date="2020" name="Nat. Commun.">
        <title>Large-scale genome sequencing of mycorrhizal fungi provides insights into the early evolution of symbiotic traits.</title>
        <authorList>
            <person name="Miyauchi S."/>
            <person name="Kiss E."/>
            <person name="Kuo A."/>
            <person name="Drula E."/>
            <person name="Kohler A."/>
            <person name="Sanchez-Garcia M."/>
            <person name="Morin E."/>
            <person name="Andreopoulos B."/>
            <person name="Barry K.W."/>
            <person name="Bonito G."/>
            <person name="Buee M."/>
            <person name="Carver A."/>
            <person name="Chen C."/>
            <person name="Cichocki N."/>
            <person name="Clum A."/>
            <person name="Culley D."/>
            <person name="Crous P.W."/>
            <person name="Fauchery L."/>
            <person name="Girlanda M."/>
            <person name="Hayes R.D."/>
            <person name="Keri Z."/>
            <person name="LaButti K."/>
            <person name="Lipzen A."/>
            <person name="Lombard V."/>
            <person name="Magnuson J."/>
            <person name="Maillard F."/>
            <person name="Murat C."/>
            <person name="Nolan M."/>
            <person name="Ohm R.A."/>
            <person name="Pangilinan J."/>
            <person name="Pereira M.F."/>
            <person name="Perotto S."/>
            <person name="Peter M."/>
            <person name="Pfister S."/>
            <person name="Riley R."/>
            <person name="Sitrit Y."/>
            <person name="Stielow J.B."/>
            <person name="Szollosi G."/>
            <person name="Zifcakova L."/>
            <person name="Stursova M."/>
            <person name="Spatafora J.W."/>
            <person name="Tedersoo L."/>
            <person name="Vaario L.M."/>
            <person name="Yamada A."/>
            <person name="Yan M."/>
            <person name="Wang P."/>
            <person name="Xu J."/>
            <person name="Bruns T."/>
            <person name="Baldrian P."/>
            <person name="Vilgalys R."/>
            <person name="Dunand C."/>
            <person name="Henrissat B."/>
            <person name="Grigoriev I.V."/>
            <person name="Hibbett D."/>
            <person name="Nagy L.G."/>
            <person name="Martin F.M."/>
        </authorList>
    </citation>
    <scope>NUCLEOTIDE SEQUENCE</scope>
    <source>
        <strain evidence="2">BED1</strain>
    </source>
</reference>
<dbReference type="AlphaFoldDB" id="A0AAD4G8M2"/>
<name>A0AAD4G8M2_BOLED</name>
<feature type="region of interest" description="Disordered" evidence="1">
    <location>
        <begin position="377"/>
        <end position="411"/>
    </location>
</feature>
<dbReference type="Proteomes" id="UP001194468">
    <property type="component" value="Unassembled WGS sequence"/>
</dbReference>
<feature type="region of interest" description="Disordered" evidence="1">
    <location>
        <begin position="513"/>
        <end position="533"/>
    </location>
</feature>
<feature type="region of interest" description="Disordered" evidence="1">
    <location>
        <begin position="144"/>
        <end position="163"/>
    </location>
</feature>
<dbReference type="EMBL" id="WHUW01000058">
    <property type="protein sequence ID" value="KAF8430666.1"/>
    <property type="molecule type" value="Genomic_DNA"/>
</dbReference>
<feature type="compositionally biased region" description="Polar residues" evidence="1">
    <location>
        <begin position="91"/>
        <end position="103"/>
    </location>
</feature>
<feature type="compositionally biased region" description="Polar residues" evidence="1">
    <location>
        <begin position="305"/>
        <end position="321"/>
    </location>
</feature>
<feature type="region of interest" description="Disordered" evidence="1">
    <location>
        <begin position="990"/>
        <end position="1057"/>
    </location>
</feature>
<accession>A0AAD4G8M2</accession>
<comment type="caution">
    <text evidence="2">The sequence shown here is derived from an EMBL/GenBank/DDBJ whole genome shotgun (WGS) entry which is preliminary data.</text>
</comment>
<feature type="compositionally biased region" description="Low complexity" evidence="1">
    <location>
        <begin position="607"/>
        <end position="620"/>
    </location>
</feature>
<feature type="compositionally biased region" description="Basic and acidic residues" evidence="1">
    <location>
        <begin position="1033"/>
        <end position="1049"/>
    </location>
</feature>
<evidence type="ECO:0000256" key="1">
    <source>
        <dbReference type="SAM" id="MobiDB-lite"/>
    </source>
</evidence>